<dbReference type="HAMAP" id="MF_00027">
    <property type="entry name" value="CobB_CbiA"/>
    <property type="match status" value="1"/>
</dbReference>
<evidence type="ECO:0000256" key="3">
    <source>
        <dbReference type="ARBA" id="ARBA00022741"/>
    </source>
</evidence>
<feature type="domain" description="CobB/CobQ-like glutamine amidotransferase" evidence="9">
    <location>
        <begin position="238"/>
        <end position="423"/>
    </location>
</feature>
<evidence type="ECO:0000256" key="5">
    <source>
        <dbReference type="ARBA" id="ARBA00022842"/>
    </source>
</evidence>
<comment type="function">
    <text evidence="7">Catalyzes the ATP-dependent amidation of the two carboxylate groups at positions a and c of cobyrinate, using either L-glutamine or ammonia as the nitrogen source.</text>
</comment>
<dbReference type="NCBIfam" id="TIGR00379">
    <property type="entry name" value="cobB"/>
    <property type="match status" value="1"/>
</dbReference>
<dbReference type="GO" id="GO:0005524">
    <property type="term" value="F:ATP binding"/>
    <property type="evidence" value="ECO:0007669"/>
    <property type="project" value="UniProtKB-UniRule"/>
</dbReference>
<evidence type="ECO:0000256" key="1">
    <source>
        <dbReference type="ARBA" id="ARBA00001946"/>
    </source>
</evidence>
<dbReference type="InterPro" id="IPR002586">
    <property type="entry name" value="CobQ/CobB/MinD/ParA_Nub-bd_dom"/>
</dbReference>
<feature type="site" description="Increases nucleophilicity of active site Cys" evidence="7">
    <location>
        <position position="418"/>
    </location>
</feature>
<gene>
    <name evidence="7" type="primary">cbiA</name>
    <name evidence="10" type="ORF">SAMN02745941_02692</name>
</gene>
<dbReference type="PANTHER" id="PTHR43873">
    <property type="entry name" value="COBYRINATE A,C-DIAMIDE SYNTHASE"/>
    <property type="match status" value="1"/>
</dbReference>
<dbReference type="CDD" id="cd05388">
    <property type="entry name" value="CobB_N"/>
    <property type="match status" value="1"/>
</dbReference>
<dbReference type="AlphaFoldDB" id="A0A1M5ZA71"/>
<comment type="domain">
    <text evidence="7">Comprises of two domains. The C-terminal domain contains the binding site for glutamine and catalyzes the hydrolysis of this substrate to glutamate and ammonia. The N-terminal domain is anticipated to bind ATP and cobyrinate and catalyzes the ultimate synthesis of the diamide product. The ammonia produced via the glutaminase domain is probably translocated to the adjacent domain via a molecular tunnel, where it reacts with an activated intermediate.</text>
</comment>
<dbReference type="PANTHER" id="PTHR43873:SF1">
    <property type="entry name" value="COBYRINATE A,C-DIAMIDE SYNTHASE"/>
    <property type="match status" value="1"/>
</dbReference>
<dbReference type="SUPFAM" id="SSF52540">
    <property type="entry name" value="P-loop containing nucleoside triphosphate hydrolases"/>
    <property type="match status" value="1"/>
</dbReference>
<keyword evidence="2 7" id="KW-0436">Ligase</keyword>
<comment type="similarity">
    <text evidence="7">Belongs to the CobB/CbiA family.</text>
</comment>
<keyword evidence="4 7" id="KW-0067">ATP-binding</keyword>
<dbReference type="RefSeq" id="WP_073020157.1">
    <property type="nucleotide sequence ID" value="NZ_FQXU01000008.1"/>
</dbReference>
<protein>
    <recommendedName>
        <fullName evidence="7">Cobyrinate a,c-diamide synthase</fullName>
        <ecNumber evidence="7">6.3.5.11</ecNumber>
    </recommendedName>
    <alternativeName>
        <fullName evidence="7">Cobyrinic acid a,c-diamide synthetase</fullName>
    </alternativeName>
</protein>
<dbReference type="EC" id="6.3.5.11" evidence="7"/>
<dbReference type="UniPathway" id="UPA00148">
    <property type="reaction ID" value="UER00231"/>
</dbReference>
<name>A0A1M5ZA71_9CLOT</name>
<dbReference type="InterPro" id="IPR027417">
    <property type="entry name" value="P-loop_NTPase"/>
</dbReference>
<keyword evidence="6 7" id="KW-0315">Glutamine amidotransferase</keyword>
<evidence type="ECO:0000259" key="9">
    <source>
        <dbReference type="Pfam" id="PF07685"/>
    </source>
</evidence>
<evidence type="ECO:0000256" key="2">
    <source>
        <dbReference type="ARBA" id="ARBA00022598"/>
    </source>
</evidence>
<keyword evidence="7" id="KW-0169">Cobalamin biosynthesis</keyword>
<dbReference type="SUPFAM" id="SSF52317">
    <property type="entry name" value="Class I glutamine amidotransferase-like"/>
    <property type="match status" value="1"/>
</dbReference>
<dbReference type="InterPro" id="IPR004484">
    <property type="entry name" value="CbiA/CobB_synth"/>
</dbReference>
<evidence type="ECO:0000313" key="11">
    <source>
        <dbReference type="Proteomes" id="UP000184241"/>
    </source>
</evidence>
<dbReference type="CDD" id="cd03130">
    <property type="entry name" value="GATase1_CobB"/>
    <property type="match status" value="1"/>
</dbReference>
<comment type="catalytic activity">
    <reaction evidence="7">
        <text>cob(II)yrinate + 2 L-glutamine + 2 ATP + 2 H2O = cob(II)yrinate a,c diamide + 2 L-glutamate + 2 ADP + 2 phosphate + 2 H(+)</text>
        <dbReference type="Rhea" id="RHEA:26289"/>
        <dbReference type="ChEBI" id="CHEBI:15377"/>
        <dbReference type="ChEBI" id="CHEBI:15378"/>
        <dbReference type="ChEBI" id="CHEBI:29985"/>
        <dbReference type="ChEBI" id="CHEBI:30616"/>
        <dbReference type="ChEBI" id="CHEBI:43474"/>
        <dbReference type="ChEBI" id="CHEBI:58359"/>
        <dbReference type="ChEBI" id="CHEBI:58537"/>
        <dbReference type="ChEBI" id="CHEBI:58894"/>
        <dbReference type="ChEBI" id="CHEBI:456216"/>
        <dbReference type="EC" id="6.3.5.11"/>
    </reaction>
</comment>
<dbReference type="Gene3D" id="3.40.50.880">
    <property type="match status" value="1"/>
</dbReference>
<dbReference type="InterPro" id="IPR011698">
    <property type="entry name" value="GATase_3"/>
</dbReference>
<reference evidence="10 11" key="1">
    <citation type="submission" date="2016-11" db="EMBL/GenBank/DDBJ databases">
        <authorList>
            <person name="Jaros S."/>
            <person name="Januszkiewicz K."/>
            <person name="Wedrychowicz H."/>
        </authorList>
    </citation>
    <scope>NUCLEOTIDE SEQUENCE [LARGE SCALE GENOMIC DNA]</scope>
    <source>
        <strain evidence="10 11">DSM 6191</strain>
    </source>
</reference>
<comment type="pathway">
    <text evidence="7">Cofactor biosynthesis; adenosylcobalamin biosynthesis; cob(II)yrinate a,c-diamide from sirohydrochlorin (anaerobic route): step 10/10.</text>
</comment>
<feature type="domain" description="CobQ/CobB/MinD/ParA nucleotide binding" evidence="8">
    <location>
        <begin position="4"/>
        <end position="183"/>
    </location>
</feature>
<dbReference type="EMBL" id="FQXU01000008">
    <property type="protein sequence ID" value="SHI21117.1"/>
    <property type="molecule type" value="Genomic_DNA"/>
</dbReference>
<comment type="cofactor">
    <cofactor evidence="1 7">
        <name>Mg(2+)</name>
        <dbReference type="ChEBI" id="CHEBI:18420"/>
    </cofactor>
</comment>
<keyword evidence="5 7" id="KW-0460">Magnesium</keyword>
<dbReference type="InterPro" id="IPR029062">
    <property type="entry name" value="Class_I_gatase-like"/>
</dbReference>
<evidence type="ECO:0000313" key="10">
    <source>
        <dbReference type="EMBL" id="SHI21117.1"/>
    </source>
</evidence>
<evidence type="ECO:0000259" key="8">
    <source>
        <dbReference type="Pfam" id="PF01656"/>
    </source>
</evidence>
<evidence type="ECO:0000256" key="4">
    <source>
        <dbReference type="ARBA" id="ARBA00022840"/>
    </source>
</evidence>
<comment type="miscellaneous">
    <text evidence="7">The a and c carboxylates of cobyrinate are activated for nucleophilic attack via formation of a phosphorylated intermediate by ATP. CbiA catalyzes first the amidation of the c-carboxylate, and then that of the a-carboxylate.</text>
</comment>
<dbReference type="GO" id="GO:0042242">
    <property type="term" value="F:cobyrinic acid a,c-diamide synthase activity"/>
    <property type="evidence" value="ECO:0007669"/>
    <property type="project" value="UniProtKB-UniRule"/>
</dbReference>
<sequence length="443" mass="49895">MKSIIIASNCSGGGKTTFTLGLMRLLKDKGYDIAPYKIGPDYIDPAFHEKVTGNPSRNLDYFLQGEDGLKAVYSRGRGEIGIIEGVMGVYDGMGCTSEASTAHVSQLLDIPVILVLTPRASSVTFVSEVSGILEFSGTDFAGIILNNITESHYSLLKTIFDKKIDVPLLGYVPKDERISLKSRHLGLVQSSEVDDLDEKISTIAELIEDNVDVDRLLNCLVETERFNDNFHLRKRGLKIGIARDKAFSFYYKENIELLEEIGEIKYFSPLEDEKLPDKLDFIYIGGGYPEVFREELSKNTSFIQSLKDNLEDGLPCYAECGGLMYLMEEIEGEKMVGVFKGESVMTDKLNNFGYTFIDVKENSLIRRSLKVRAHEFHKSTINSDEEKVYTLEKRAYDGSLKSWKCGYIKKNTLGAYAHIHFFSNIEFLKEIINSCKEKSRGVH</sequence>
<dbReference type="GO" id="GO:0009236">
    <property type="term" value="P:cobalamin biosynthetic process"/>
    <property type="evidence" value="ECO:0007669"/>
    <property type="project" value="UniProtKB-UniRule"/>
</dbReference>
<dbReference type="Pfam" id="PF01656">
    <property type="entry name" value="CbiA"/>
    <property type="match status" value="1"/>
</dbReference>
<evidence type="ECO:0000256" key="7">
    <source>
        <dbReference type="HAMAP-Rule" id="MF_00027"/>
    </source>
</evidence>
<dbReference type="NCBIfam" id="NF002204">
    <property type="entry name" value="PRK01077.1"/>
    <property type="match status" value="1"/>
</dbReference>
<dbReference type="Proteomes" id="UP000184241">
    <property type="component" value="Unassembled WGS sequence"/>
</dbReference>
<dbReference type="Pfam" id="PF07685">
    <property type="entry name" value="GATase_3"/>
    <property type="match status" value="1"/>
</dbReference>
<feature type="active site" description="Nucleophile" evidence="7">
    <location>
        <position position="320"/>
    </location>
</feature>
<proteinExistence type="inferred from homology"/>
<keyword evidence="3 7" id="KW-0547">Nucleotide-binding</keyword>
<evidence type="ECO:0000256" key="6">
    <source>
        <dbReference type="ARBA" id="ARBA00022962"/>
    </source>
</evidence>
<dbReference type="Gene3D" id="3.40.50.300">
    <property type="entry name" value="P-loop containing nucleotide triphosphate hydrolases"/>
    <property type="match status" value="1"/>
</dbReference>
<dbReference type="PROSITE" id="PS51274">
    <property type="entry name" value="GATASE_COBBQ"/>
    <property type="match status" value="1"/>
</dbReference>
<accession>A0A1M5ZA71</accession>
<organism evidence="10 11">
    <name type="scientific">Clostridium intestinale DSM 6191</name>
    <dbReference type="NCBI Taxonomy" id="1121320"/>
    <lineage>
        <taxon>Bacteria</taxon>
        <taxon>Bacillati</taxon>
        <taxon>Bacillota</taxon>
        <taxon>Clostridia</taxon>
        <taxon>Eubacteriales</taxon>
        <taxon>Clostridiaceae</taxon>
        <taxon>Clostridium</taxon>
    </lineage>
</organism>